<evidence type="ECO:0000313" key="3">
    <source>
        <dbReference type="Proteomes" id="UP001281003"/>
    </source>
</evidence>
<dbReference type="Proteomes" id="UP001281003">
    <property type="component" value="Unassembled WGS sequence"/>
</dbReference>
<dbReference type="AlphaFoldDB" id="A0AAE0PDG8"/>
<dbReference type="PROSITE" id="PS51257">
    <property type="entry name" value="PROKAR_LIPOPROTEIN"/>
    <property type="match status" value="1"/>
</dbReference>
<feature type="region of interest" description="Disordered" evidence="1">
    <location>
        <begin position="132"/>
        <end position="159"/>
    </location>
</feature>
<evidence type="ECO:0000313" key="2">
    <source>
        <dbReference type="EMBL" id="KAK3397984.1"/>
    </source>
</evidence>
<dbReference type="EMBL" id="JAUTDP010000007">
    <property type="protein sequence ID" value="KAK3397984.1"/>
    <property type="molecule type" value="Genomic_DNA"/>
</dbReference>
<proteinExistence type="predicted"/>
<comment type="caution">
    <text evidence="2">The sequence shown here is derived from an EMBL/GenBank/DDBJ whole genome shotgun (WGS) entry which is preliminary data.</text>
</comment>
<feature type="compositionally biased region" description="Polar residues" evidence="1">
    <location>
        <begin position="141"/>
        <end position="159"/>
    </location>
</feature>
<organism evidence="2 3">
    <name type="scientific">Sordaria brevicollis</name>
    <dbReference type="NCBI Taxonomy" id="83679"/>
    <lineage>
        <taxon>Eukaryota</taxon>
        <taxon>Fungi</taxon>
        <taxon>Dikarya</taxon>
        <taxon>Ascomycota</taxon>
        <taxon>Pezizomycotina</taxon>
        <taxon>Sordariomycetes</taxon>
        <taxon>Sordariomycetidae</taxon>
        <taxon>Sordariales</taxon>
        <taxon>Sordariaceae</taxon>
        <taxon>Sordaria</taxon>
    </lineage>
</organism>
<accession>A0AAE0PDG8</accession>
<reference evidence="2" key="2">
    <citation type="submission" date="2023-07" db="EMBL/GenBank/DDBJ databases">
        <authorList>
            <consortium name="Lawrence Berkeley National Laboratory"/>
            <person name="Haridas S."/>
            <person name="Hensen N."/>
            <person name="Bonometti L."/>
            <person name="Westerberg I."/>
            <person name="Brannstrom I.O."/>
            <person name="Guillou S."/>
            <person name="Cros-Aarteil S."/>
            <person name="Calhoun S."/>
            <person name="Kuo A."/>
            <person name="Mondo S."/>
            <person name="Pangilinan J."/>
            <person name="Riley R."/>
            <person name="LaButti K."/>
            <person name="Andreopoulos B."/>
            <person name="Lipzen A."/>
            <person name="Chen C."/>
            <person name="Yanf M."/>
            <person name="Daum C."/>
            <person name="Ng V."/>
            <person name="Clum A."/>
            <person name="Steindorff A."/>
            <person name="Ohm R."/>
            <person name="Martin F."/>
            <person name="Silar P."/>
            <person name="Natvig D."/>
            <person name="Lalanne C."/>
            <person name="Gautier V."/>
            <person name="Ament-velasquez S.L."/>
            <person name="Kruys A."/>
            <person name="Hutchinson M.I."/>
            <person name="Powell A.J."/>
            <person name="Barry K."/>
            <person name="Miller A.N."/>
            <person name="Grigoriev I.V."/>
            <person name="Debuchy R."/>
            <person name="Gladieux P."/>
            <person name="Thoren M.H."/>
            <person name="Johannesson H."/>
        </authorList>
    </citation>
    <scope>NUCLEOTIDE SEQUENCE</scope>
    <source>
        <strain evidence="2">FGSC 1904</strain>
    </source>
</reference>
<reference evidence="2" key="1">
    <citation type="journal article" date="2023" name="Mol. Phylogenet. Evol.">
        <title>Genome-scale phylogeny and comparative genomics of the fungal order Sordariales.</title>
        <authorList>
            <person name="Hensen N."/>
            <person name="Bonometti L."/>
            <person name="Westerberg I."/>
            <person name="Brannstrom I.O."/>
            <person name="Guillou S."/>
            <person name="Cros-Aarteil S."/>
            <person name="Calhoun S."/>
            <person name="Haridas S."/>
            <person name="Kuo A."/>
            <person name="Mondo S."/>
            <person name="Pangilinan J."/>
            <person name="Riley R."/>
            <person name="LaButti K."/>
            <person name="Andreopoulos B."/>
            <person name="Lipzen A."/>
            <person name="Chen C."/>
            <person name="Yan M."/>
            <person name="Daum C."/>
            <person name="Ng V."/>
            <person name="Clum A."/>
            <person name="Steindorff A."/>
            <person name="Ohm R.A."/>
            <person name="Martin F."/>
            <person name="Silar P."/>
            <person name="Natvig D.O."/>
            <person name="Lalanne C."/>
            <person name="Gautier V."/>
            <person name="Ament-Velasquez S.L."/>
            <person name="Kruys A."/>
            <person name="Hutchinson M.I."/>
            <person name="Powell A.J."/>
            <person name="Barry K."/>
            <person name="Miller A.N."/>
            <person name="Grigoriev I.V."/>
            <person name="Debuchy R."/>
            <person name="Gladieux P."/>
            <person name="Hiltunen Thoren M."/>
            <person name="Johannesson H."/>
        </authorList>
    </citation>
    <scope>NUCLEOTIDE SEQUENCE</scope>
    <source>
        <strain evidence="2">FGSC 1904</strain>
    </source>
</reference>
<keyword evidence="3" id="KW-1185">Reference proteome</keyword>
<gene>
    <name evidence="2" type="ORF">B0T20DRAFT_237549</name>
</gene>
<sequence length="159" mass="17917">MVKEKAAEEAPTKSSSINPLWTSCLYTQRDTRKSPFKDDMLLSTSEFARLPTNNLEHPFRVPSSIVHTYHVKSIRSDGPYIIALLSRLGCSRCHRNPDRSYFIDSQYSATAYLFACLLLLLTGMPSRFETIQPPRQGEINGASSRPMNQSINQSGFTVL</sequence>
<evidence type="ECO:0000256" key="1">
    <source>
        <dbReference type="SAM" id="MobiDB-lite"/>
    </source>
</evidence>
<name>A0AAE0PDG8_SORBR</name>
<protein>
    <submittedName>
        <fullName evidence="2">Uncharacterized protein</fullName>
    </submittedName>
</protein>